<keyword evidence="3" id="KW-0687">Ribonucleoprotein</keyword>
<protein>
    <submittedName>
        <fullName evidence="6">Unannotated protein</fullName>
    </submittedName>
</protein>
<name>A0A6J6G4Z2_9ZZZZ</name>
<sequence>MPKMKTHSGAKKRFRVTGSGKIMHERAGKRHLLERKSSRLTRRLTGDVEAKAPNTFAAKRMLGLK</sequence>
<dbReference type="InterPro" id="IPR021137">
    <property type="entry name" value="Ribosomal_bL35-like"/>
</dbReference>
<dbReference type="Pfam" id="PF01632">
    <property type="entry name" value="Ribosomal_L35p"/>
    <property type="match status" value="1"/>
</dbReference>
<dbReference type="InterPro" id="IPR037229">
    <property type="entry name" value="Ribosomal_bL35_sf"/>
</dbReference>
<dbReference type="PRINTS" id="PR00064">
    <property type="entry name" value="RIBOSOMALL35"/>
</dbReference>
<dbReference type="GO" id="GO:0006412">
    <property type="term" value="P:translation"/>
    <property type="evidence" value="ECO:0007669"/>
    <property type="project" value="InterPro"/>
</dbReference>
<dbReference type="EMBL" id="CAEZUH010000067">
    <property type="protein sequence ID" value="CAB4596432.1"/>
    <property type="molecule type" value="Genomic_DNA"/>
</dbReference>
<evidence type="ECO:0000313" key="10">
    <source>
        <dbReference type="EMBL" id="CAB4763865.1"/>
    </source>
</evidence>
<dbReference type="InterPro" id="IPR001706">
    <property type="entry name" value="Ribosomal_bL35"/>
</dbReference>
<dbReference type="FunFam" id="4.10.410.60:FF:000001">
    <property type="entry name" value="50S ribosomal protein L35"/>
    <property type="match status" value="1"/>
</dbReference>
<evidence type="ECO:0000313" key="5">
    <source>
        <dbReference type="EMBL" id="CAB4559152.1"/>
    </source>
</evidence>
<dbReference type="EMBL" id="CAEZTE010000014">
    <property type="protein sequence ID" value="CAB4559152.1"/>
    <property type="molecule type" value="Genomic_DNA"/>
</dbReference>
<dbReference type="Gene3D" id="4.10.410.60">
    <property type="match status" value="1"/>
</dbReference>
<gene>
    <name evidence="4" type="ORF">UFOPK1508_00437</name>
    <name evidence="5" type="ORF">UFOPK1599_00426</name>
    <name evidence="6" type="ORF">UFOPK1798_00735</name>
    <name evidence="7" type="ORF">UFOPK1894_00028</name>
    <name evidence="8" type="ORF">UFOPK2179_00578</name>
    <name evidence="9" type="ORF">UFOPK2715_00453</name>
    <name evidence="10" type="ORF">UFOPK2886_00297</name>
    <name evidence="11" type="ORF">UFOPK3883_00503</name>
    <name evidence="12" type="ORF">UFOPK4125_00562</name>
    <name evidence="13" type="ORF">UFOPK4420_00488</name>
</gene>
<dbReference type="EMBL" id="CAEZYN010000028">
    <property type="protein sequence ID" value="CAB4721293.1"/>
    <property type="molecule type" value="Genomic_DNA"/>
</dbReference>
<dbReference type="EMBL" id="CAFBPR010000087">
    <property type="protein sequence ID" value="CAB5022998.1"/>
    <property type="molecule type" value="Genomic_DNA"/>
</dbReference>
<evidence type="ECO:0000313" key="8">
    <source>
        <dbReference type="EMBL" id="CAB4648249.1"/>
    </source>
</evidence>
<dbReference type="InterPro" id="IPR018265">
    <property type="entry name" value="Ribosomal_bL35_CS"/>
</dbReference>
<dbReference type="EMBL" id="CAEZVA010000001">
    <property type="protein sequence ID" value="CAB4606603.1"/>
    <property type="molecule type" value="Genomic_DNA"/>
</dbReference>
<evidence type="ECO:0000313" key="13">
    <source>
        <dbReference type="EMBL" id="CAB5110960.1"/>
    </source>
</evidence>
<evidence type="ECO:0000313" key="12">
    <source>
        <dbReference type="EMBL" id="CAB5022998.1"/>
    </source>
</evidence>
<dbReference type="PANTHER" id="PTHR33343">
    <property type="entry name" value="54S RIBOSOMAL PROTEIN BL35M"/>
    <property type="match status" value="1"/>
</dbReference>
<evidence type="ECO:0000313" key="11">
    <source>
        <dbReference type="EMBL" id="CAB4963722.1"/>
    </source>
</evidence>
<dbReference type="PANTHER" id="PTHR33343:SF1">
    <property type="entry name" value="LARGE RIBOSOMAL SUBUNIT PROTEIN BL35M"/>
    <property type="match status" value="1"/>
</dbReference>
<dbReference type="GO" id="GO:0022625">
    <property type="term" value="C:cytosolic large ribosomal subunit"/>
    <property type="evidence" value="ECO:0007669"/>
    <property type="project" value="TreeGrafter"/>
</dbReference>
<dbReference type="NCBIfam" id="TIGR00001">
    <property type="entry name" value="rpmI_bact"/>
    <property type="match status" value="1"/>
</dbReference>
<dbReference type="HAMAP" id="MF_00514">
    <property type="entry name" value="Ribosomal_bL35"/>
    <property type="match status" value="1"/>
</dbReference>
<dbReference type="EMBL" id="CAFBNV010000028">
    <property type="protein sequence ID" value="CAB4963722.1"/>
    <property type="molecule type" value="Genomic_DNA"/>
</dbReference>
<evidence type="ECO:0000256" key="3">
    <source>
        <dbReference type="ARBA" id="ARBA00023274"/>
    </source>
</evidence>
<keyword evidence="2" id="KW-0689">Ribosomal protein</keyword>
<dbReference type="EMBL" id="CAFBRU010000042">
    <property type="protein sequence ID" value="CAB5110960.1"/>
    <property type="molecule type" value="Genomic_DNA"/>
</dbReference>
<proteinExistence type="inferred from homology"/>
<dbReference type="AlphaFoldDB" id="A0A6J6G4Z2"/>
<evidence type="ECO:0000313" key="7">
    <source>
        <dbReference type="EMBL" id="CAB4606603.1"/>
    </source>
</evidence>
<evidence type="ECO:0000313" key="4">
    <source>
        <dbReference type="EMBL" id="CAB4551280.1"/>
    </source>
</evidence>
<dbReference type="GO" id="GO:0003735">
    <property type="term" value="F:structural constituent of ribosome"/>
    <property type="evidence" value="ECO:0007669"/>
    <property type="project" value="InterPro"/>
</dbReference>
<dbReference type="EMBL" id="CAEZWC010000055">
    <property type="protein sequence ID" value="CAB4648249.1"/>
    <property type="molecule type" value="Genomic_DNA"/>
</dbReference>
<evidence type="ECO:0000256" key="1">
    <source>
        <dbReference type="ARBA" id="ARBA00006598"/>
    </source>
</evidence>
<dbReference type="EMBL" id="CAEZSW010000035">
    <property type="protein sequence ID" value="CAB4551280.1"/>
    <property type="molecule type" value="Genomic_DNA"/>
</dbReference>
<evidence type="ECO:0000313" key="6">
    <source>
        <dbReference type="EMBL" id="CAB4596432.1"/>
    </source>
</evidence>
<dbReference type="PROSITE" id="PS00936">
    <property type="entry name" value="RIBOSOMAL_L35"/>
    <property type="match status" value="1"/>
</dbReference>
<dbReference type="EMBL" id="CAEZZO010000028">
    <property type="protein sequence ID" value="CAB4763865.1"/>
    <property type="molecule type" value="Genomic_DNA"/>
</dbReference>
<evidence type="ECO:0000256" key="2">
    <source>
        <dbReference type="ARBA" id="ARBA00022980"/>
    </source>
</evidence>
<reference evidence="6" key="1">
    <citation type="submission" date="2020-05" db="EMBL/GenBank/DDBJ databases">
        <authorList>
            <person name="Chiriac C."/>
            <person name="Salcher M."/>
            <person name="Ghai R."/>
            <person name="Kavagutti S V."/>
        </authorList>
    </citation>
    <scope>NUCLEOTIDE SEQUENCE</scope>
</reference>
<dbReference type="SUPFAM" id="SSF143034">
    <property type="entry name" value="L35p-like"/>
    <property type="match status" value="1"/>
</dbReference>
<evidence type="ECO:0000313" key="9">
    <source>
        <dbReference type="EMBL" id="CAB4721293.1"/>
    </source>
</evidence>
<accession>A0A6J6G4Z2</accession>
<organism evidence="6">
    <name type="scientific">freshwater metagenome</name>
    <dbReference type="NCBI Taxonomy" id="449393"/>
    <lineage>
        <taxon>unclassified sequences</taxon>
        <taxon>metagenomes</taxon>
        <taxon>ecological metagenomes</taxon>
    </lineage>
</organism>
<comment type="similarity">
    <text evidence="1">Belongs to the bacterial ribosomal protein bL35 family.</text>
</comment>